<accession>A0ABN8KH25</accession>
<evidence type="ECO:0000313" key="2">
    <source>
        <dbReference type="Proteomes" id="UP001153050"/>
    </source>
</evidence>
<organism evidence="1 2">
    <name type="scientific">Mesorhizobium escarrei</name>
    <dbReference type="NCBI Taxonomy" id="666018"/>
    <lineage>
        <taxon>Bacteria</taxon>
        <taxon>Pseudomonadati</taxon>
        <taxon>Pseudomonadota</taxon>
        <taxon>Alphaproteobacteria</taxon>
        <taxon>Hyphomicrobiales</taxon>
        <taxon>Phyllobacteriaceae</taxon>
        <taxon>Mesorhizobium</taxon>
    </lineage>
</organism>
<comment type="caution">
    <text evidence="1">The sequence shown here is derived from an EMBL/GenBank/DDBJ whole genome shotgun (WGS) entry which is preliminary data.</text>
</comment>
<proteinExistence type="predicted"/>
<dbReference type="RefSeq" id="WP_254022020.1">
    <property type="nucleotide sequence ID" value="NZ_CAKXZT010000170.1"/>
</dbReference>
<dbReference type="Proteomes" id="UP001153050">
    <property type="component" value="Unassembled WGS sequence"/>
</dbReference>
<sequence>MADAAIISIEAPSVALRTASCAIEAVNAARLVNRVTLASSDRVIVLSFVMSICSMDIILRTAGRGSKLVVVRTVFADGQEYR</sequence>
<protein>
    <submittedName>
        <fullName evidence="1">Uncharacterized protein</fullName>
    </submittedName>
</protein>
<reference evidence="1 2" key="1">
    <citation type="submission" date="2022-03" db="EMBL/GenBank/DDBJ databases">
        <authorList>
            <person name="Brunel B."/>
        </authorList>
    </citation>
    <scope>NUCLEOTIDE SEQUENCE [LARGE SCALE GENOMIC DNA]</scope>
    <source>
        <strain evidence="1">STM5069sample</strain>
    </source>
</reference>
<gene>
    <name evidence="1" type="ORF">MES5069_710020</name>
</gene>
<name>A0ABN8KH25_9HYPH</name>
<evidence type="ECO:0000313" key="1">
    <source>
        <dbReference type="EMBL" id="CAH2408816.1"/>
    </source>
</evidence>
<keyword evidence="2" id="KW-1185">Reference proteome</keyword>
<dbReference type="EMBL" id="CAKXZT010000170">
    <property type="protein sequence ID" value="CAH2408816.1"/>
    <property type="molecule type" value="Genomic_DNA"/>
</dbReference>